<gene>
    <name evidence="1" type="ORF">O1G21_39415</name>
</gene>
<proteinExistence type="predicted"/>
<evidence type="ECO:0000313" key="2">
    <source>
        <dbReference type="Proteomes" id="UP001212821"/>
    </source>
</evidence>
<name>A0ABY7QG12_9ACTN</name>
<evidence type="ECO:0008006" key="3">
    <source>
        <dbReference type="Google" id="ProtNLM"/>
    </source>
</evidence>
<dbReference type="EMBL" id="CP115450">
    <property type="protein sequence ID" value="WBP91354.1"/>
    <property type="molecule type" value="Genomic_DNA"/>
</dbReference>
<organism evidence="1 2">
    <name type="scientific">Kitasatospora cathayae</name>
    <dbReference type="NCBI Taxonomy" id="3004092"/>
    <lineage>
        <taxon>Bacteria</taxon>
        <taxon>Bacillati</taxon>
        <taxon>Actinomycetota</taxon>
        <taxon>Actinomycetes</taxon>
        <taxon>Kitasatosporales</taxon>
        <taxon>Streptomycetaceae</taxon>
        <taxon>Kitasatospora</taxon>
    </lineage>
</organism>
<sequence>MNPQDLRDASAAGRAVAAGMRQDLTQDFGQMPDLGMPNWVFAGPAKAAVKDLGDHIERVTTNMLEHAAGVLIDIANSYKTTDTNVASSLAVPAPEGQG</sequence>
<dbReference type="RefSeq" id="WP_270150637.1">
    <property type="nucleotide sequence ID" value="NZ_CP115450.1"/>
</dbReference>
<accession>A0ABY7QG12</accession>
<protein>
    <recommendedName>
        <fullName evidence="3">ESX-1 secretion-associated protein</fullName>
    </recommendedName>
</protein>
<keyword evidence="2" id="KW-1185">Reference proteome</keyword>
<evidence type="ECO:0000313" key="1">
    <source>
        <dbReference type="EMBL" id="WBP91354.1"/>
    </source>
</evidence>
<reference evidence="2" key="1">
    <citation type="submission" date="2022-12" db="EMBL/GenBank/DDBJ databases">
        <authorList>
            <person name="Mo P."/>
        </authorList>
    </citation>
    <scope>NUCLEOTIDE SEQUENCE [LARGE SCALE GENOMIC DNA]</scope>
    <source>
        <strain evidence="2">HUAS 3-15</strain>
    </source>
</reference>
<dbReference type="Proteomes" id="UP001212821">
    <property type="component" value="Chromosome"/>
</dbReference>